<protein>
    <submittedName>
        <fullName evidence="1">Uncharacterized protein</fullName>
    </submittedName>
</protein>
<dbReference type="EMBL" id="CAJZBQ010000004">
    <property type="protein sequence ID" value="CAG9311121.1"/>
    <property type="molecule type" value="Genomic_DNA"/>
</dbReference>
<accession>A0AAU9ICI5</accession>
<organism evidence="1 2">
    <name type="scientific">Blepharisma stoltei</name>
    <dbReference type="NCBI Taxonomy" id="1481888"/>
    <lineage>
        <taxon>Eukaryota</taxon>
        <taxon>Sar</taxon>
        <taxon>Alveolata</taxon>
        <taxon>Ciliophora</taxon>
        <taxon>Postciliodesmatophora</taxon>
        <taxon>Heterotrichea</taxon>
        <taxon>Heterotrichida</taxon>
        <taxon>Blepharismidae</taxon>
        <taxon>Blepharisma</taxon>
    </lineage>
</organism>
<comment type="caution">
    <text evidence="1">The sequence shown here is derived from an EMBL/GenBank/DDBJ whole genome shotgun (WGS) entry which is preliminary data.</text>
</comment>
<evidence type="ECO:0000313" key="1">
    <source>
        <dbReference type="EMBL" id="CAG9311121.1"/>
    </source>
</evidence>
<keyword evidence="2" id="KW-1185">Reference proteome</keyword>
<name>A0AAU9ICI5_9CILI</name>
<dbReference type="AlphaFoldDB" id="A0AAU9ICI5"/>
<proteinExistence type="predicted"/>
<evidence type="ECO:0000313" key="2">
    <source>
        <dbReference type="Proteomes" id="UP001162131"/>
    </source>
</evidence>
<reference evidence="1" key="1">
    <citation type="submission" date="2021-09" db="EMBL/GenBank/DDBJ databases">
        <authorList>
            <consortium name="AG Swart"/>
            <person name="Singh M."/>
            <person name="Singh A."/>
            <person name="Seah K."/>
            <person name="Emmerich C."/>
        </authorList>
    </citation>
    <scope>NUCLEOTIDE SEQUENCE</scope>
    <source>
        <strain evidence="1">ATCC30299</strain>
    </source>
</reference>
<dbReference type="Proteomes" id="UP001162131">
    <property type="component" value="Unassembled WGS sequence"/>
</dbReference>
<gene>
    <name evidence="1" type="ORF">BSTOLATCC_MIC3415</name>
</gene>
<sequence>MLQRWLYKPALWEMWMRRHCLILQRPWLWALRKTTSKGHRCLRLYFKPAEEIKQPIIDKLIALKEDIKNYKIDALINANTIIKNFKTTLGRYIDQINEVEARINKMLTILYSGEEVLDIAKDDDMESVLKLNASDVQWKMSGWDIKECYLDYKDINAAISKTYGIPFNPFMQPIEDIIEWNELSFFRHMHFKFCNYKLRYLPDFFYCNSSNSRTNYRIHYKLYTSWLYLFLLLQL</sequence>